<keyword evidence="4" id="KW-1185">Reference proteome</keyword>
<comment type="caution">
    <text evidence="3">The sequence shown here is derived from an EMBL/GenBank/DDBJ whole genome shotgun (WGS) entry which is preliminary data.</text>
</comment>
<dbReference type="RefSeq" id="WP_058442276.1">
    <property type="nucleotide sequence ID" value="NZ_CAAAHU010000018.1"/>
</dbReference>
<dbReference type="InterPro" id="IPR025419">
    <property type="entry name" value="DUF4142"/>
</dbReference>
<dbReference type="PROSITE" id="PS51257">
    <property type="entry name" value="PROKAR_LIPOPROTEIN"/>
    <property type="match status" value="1"/>
</dbReference>
<gene>
    <name evidence="3" type="ORF">Lbru_2285</name>
</gene>
<dbReference type="InterPro" id="IPR012347">
    <property type="entry name" value="Ferritin-like"/>
</dbReference>
<accession>A0A0W0S4L2</accession>
<dbReference type="OrthoDB" id="5998717at2"/>
<feature type="domain" description="DUF4142" evidence="2">
    <location>
        <begin position="45"/>
        <end position="184"/>
    </location>
</feature>
<feature type="chain" id="PRO_5006911589" description="DUF4142 domain-containing protein" evidence="1">
    <location>
        <begin position="18"/>
        <end position="192"/>
    </location>
</feature>
<organism evidence="3 4">
    <name type="scientific">Legionella brunensis</name>
    <dbReference type="NCBI Taxonomy" id="29422"/>
    <lineage>
        <taxon>Bacteria</taxon>
        <taxon>Pseudomonadati</taxon>
        <taxon>Pseudomonadota</taxon>
        <taxon>Gammaproteobacteria</taxon>
        <taxon>Legionellales</taxon>
        <taxon>Legionellaceae</taxon>
        <taxon>Legionella</taxon>
    </lineage>
</organism>
<evidence type="ECO:0000313" key="3">
    <source>
        <dbReference type="EMBL" id="KTC77993.1"/>
    </source>
</evidence>
<proteinExistence type="predicted"/>
<dbReference type="Pfam" id="PF13628">
    <property type="entry name" value="DUF4142"/>
    <property type="match status" value="1"/>
</dbReference>
<dbReference type="PANTHER" id="PTHR38593">
    <property type="entry name" value="BLR2558 PROTEIN"/>
    <property type="match status" value="1"/>
</dbReference>
<dbReference type="PANTHER" id="PTHR38593:SF1">
    <property type="entry name" value="BLR2558 PROTEIN"/>
    <property type="match status" value="1"/>
</dbReference>
<dbReference type="STRING" id="29422.Lbru_2285"/>
<keyword evidence="1" id="KW-0732">Signal</keyword>
<protein>
    <recommendedName>
        <fullName evidence="2">DUF4142 domain-containing protein</fullName>
    </recommendedName>
</protein>
<dbReference type="EMBL" id="LNXV01000033">
    <property type="protein sequence ID" value="KTC77993.1"/>
    <property type="molecule type" value="Genomic_DNA"/>
</dbReference>
<dbReference type="Proteomes" id="UP000054742">
    <property type="component" value="Unassembled WGS sequence"/>
</dbReference>
<feature type="signal peptide" evidence="1">
    <location>
        <begin position="1"/>
        <end position="17"/>
    </location>
</feature>
<reference evidence="3 4" key="1">
    <citation type="submission" date="2015-11" db="EMBL/GenBank/DDBJ databases">
        <title>Genomic analysis of 38 Legionella species identifies large and diverse effector repertoires.</title>
        <authorList>
            <person name="Burstein D."/>
            <person name="Amaro F."/>
            <person name="Zusman T."/>
            <person name="Lifshitz Z."/>
            <person name="Cohen O."/>
            <person name="Gilbert J.A."/>
            <person name="Pupko T."/>
            <person name="Shuman H.A."/>
            <person name="Segal G."/>
        </authorList>
    </citation>
    <scope>NUCLEOTIDE SEQUENCE [LARGE SCALE GENOMIC DNA]</scope>
    <source>
        <strain evidence="3 4">ATCC 43878</strain>
    </source>
</reference>
<name>A0A0W0S4L2_9GAMM</name>
<dbReference type="Gene3D" id="1.20.1260.10">
    <property type="match status" value="1"/>
</dbReference>
<dbReference type="AlphaFoldDB" id="A0A0W0S4L2"/>
<evidence type="ECO:0000259" key="2">
    <source>
        <dbReference type="Pfam" id="PF13628"/>
    </source>
</evidence>
<dbReference type="PATRIC" id="fig|29422.6.peg.2435"/>
<evidence type="ECO:0000313" key="4">
    <source>
        <dbReference type="Proteomes" id="UP000054742"/>
    </source>
</evidence>
<evidence type="ECO:0000256" key="1">
    <source>
        <dbReference type="SAM" id="SignalP"/>
    </source>
</evidence>
<sequence length="192" mass="20807">MKSQFLFPLTLSAILLASGCSTNSNDAYNDLPANVVVTPAQAKVDAKILGGLVVLNRNEIAAATEAQRKATNPAVKNYAALMNKTHSQNLQETQNISRRIGVMPENGSVAMMLQSKGKQEMATLNRLQGLAFEKAYIAAMIKDHAAALALLNQKLIPQATNPMVKKQLIITRVHVQEHLAQAQAVQKELTHS</sequence>